<protein>
    <recommendedName>
        <fullName evidence="3">CMP/dCMP-type deaminase domain-containing protein</fullName>
    </recommendedName>
</protein>
<dbReference type="Pfam" id="PF00383">
    <property type="entry name" value="dCMP_cyt_deam_1"/>
    <property type="match status" value="1"/>
</dbReference>
<dbReference type="RefSeq" id="WP_095511371.1">
    <property type="nucleotide sequence ID" value="NZ_MQWD01000001.1"/>
</dbReference>
<sequence length="170" mass="18115">MADLSSTDAAYLREAIAWAQKGVDAGGSAFGAVIVRTHDADGEPLAEPERVVAVHNVVLQTTDITAHAEVHALREACRALGTIDLGGCTLYSSCEPCPMCFSAIHWANVDRIVYGATIADADRCGFRELPISNRDMKRLGGAPVEVDGPHLRDEAVAVFDAFVERGGTTY</sequence>
<name>A0A271J2H2_9BACT</name>
<dbReference type="GO" id="GO:0006152">
    <property type="term" value="P:purine nucleoside catabolic process"/>
    <property type="evidence" value="ECO:0007669"/>
    <property type="project" value="TreeGrafter"/>
</dbReference>
<gene>
    <name evidence="4" type="ORF">BSZ37_15270</name>
</gene>
<dbReference type="PROSITE" id="PS00903">
    <property type="entry name" value="CYT_DCMP_DEAMINASES_1"/>
    <property type="match status" value="1"/>
</dbReference>
<evidence type="ECO:0000313" key="5">
    <source>
        <dbReference type="Proteomes" id="UP000216339"/>
    </source>
</evidence>
<accession>A0A271J2H2</accession>
<dbReference type="SUPFAM" id="SSF53927">
    <property type="entry name" value="Cytidine deaminase-like"/>
    <property type="match status" value="1"/>
</dbReference>
<feature type="domain" description="CMP/dCMP-type deaminase" evidence="3">
    <location>
        <begin position="6"/>
        <end position="129"/>
    </location>
</feature>
<evidence type="ECO:0000259" key="3">
    <source>
        <dbReference type="PROSITE" id="PS51747"/>
    </source>
</evidence>
<evidence type="ECO:0000256" key="1">
    <source>
        <dbReference type="ARBA" id="ARBA00022723"/>
    </source>
</evidence>
<keyword evidence="1" id="KW-0479">Metal-binding</keyword>
<dbReference type="PANTHER" id="PTHR11079:SF161">
    <property type="entry name" value="CMP_DCMP-TYPE DEAMINASE DOMAIN-CONTAINING PROTEIN"/>
    <property type="match status" value="1"/>
</dbReference>
<dbReference type="InterPro" id="IPR002125">
    <property type="entry name" value="CMP_dCMP_dom"/>
</dbReference>
<dbReference type="InterPro" id="IPR016193">
    <property type="entry name" value="Cytidine_deaminase-like"/>
</dbReference>
<dbReference type="GO" id="GO:0047974">
    <property type="term" value="F:guanosine deaminase activity"/>
    <property type="evidence" value="ECO:0007669"/>
    <property type="project" value="TreeGrafter"/>
</dbReference>
<dbReference type="Proteomes" id="UP000216339">
    <property type="component" value="Unassembled WGS sequence"/>
</dbReference>
<dbReference type="CDD" id="cd01285">
    <property type="entry name" value="nucleoside_deaminase"/>
    <property type="match status" value="1"/>
</dbReference>
<keyword evidence="5" id="KW-1185">Reference proteome</keyword>
<dbReference type="OrthoDB" id="9802676at2"/>
<dbReference type="GO" id="GO:0008270">
    <property type="term" value="F:zinc ion binding"/>
    <property type="evidence" value="ECO:0007669"/>
    <property type="project" value="InterPro"/>
</dbReference>
<dbReference type="Gene3D" id="3.40.140.10">
    <property type="entry name" value="Cytidine Deaminase, domain 2"/>
    <property type="match status" value="1"/>
</dbReference>
<proteinExistence type="predicted"/>
<evidence type="ECO:0000313" key="4">
    <source>
        <dbReference type="EMBL" id="PAP77706.1"/>
    </source>
</evidence>
<evidence type="ECO:0000256" key="2">
    <source>
        <dbReference type="ARBA" id="ARBA00022833"/>
    </source>
</evidence>
<reference evidence="4 5" key="1">
    <citation type="submission" date="2016-11" db="EMBL/GenBank/DDBJ databases">
        <title>Study of marine rhodopsin-containing bacteria.</title>
        <authorList>
            <person name="Yoshizawa S."/>
            <person name="Kumagai Y."/>
            <person name="Kogure K."/>
        </authorList>
    </citation>
    <scope>NUCLEOTIDE SEQUENCE [LARGE SCALE GENOMIC DNA]</scope>
    <source>
        <strain evidence="4 5">SAORIC-28</strain>
    </source>
</reference>
<dbReference type="InterPro" id="IPR016192">
    <property type="entry name" value="APOBEC/CMP_deaminase_Zn-bd"/>
</dbReference>
<dbReference type="EMBL" id="MQWD01000001">
    <property type="protein sequence ID" value="PAP77706.1"/>
    <property type="molecule type" value="Genomic_DNA"/>
</dbReference>
<organism evidence="4 5">
    <name type="scientific">Rubrivirga marina</name>
    <dbReference type="NCBI Taxonomy" id="1196024"/>
    <lineage>
        <taxon>Bacteria</taxon>
        <taxon>Pseudomonadati</taxon>
        <taxon>Rhodothermota</taxon>
        <taxon>Rhodothermia</taxon>
        <taxon>Rhodothermales</taxon>
        <taxon>Rubricoccaceae</taxon>
        <taxon>Rubrivirga</taxon>
    </lineage>
</organism>
<dbReference type="PANTHER" id="PTHR11079">
    <property type="entry name" value="CYTOSINE DEAMINASE FAMILY MEMBER"/>
    <property type="match status" value="1"/>
</dbReference>
<comment type="caution">
    <text evidence="4">The sequence shown here is derived from an EMBL/GenBank/DDBJ whole genome shotgun (WGS) entry which is preliminary data.</text>
</comment>
<dbReference type="AlphaFoldDB" id="A0A271J2H2"/>
<keyword evidence="2" id="KW-0862">Zinc</keyword>
<dbReference type="PROSITE" id="PS51747">
    <property type="entry name" value="CYT_DCMP_DEAMINASES_2"/>
    <property type="match status" value="1"/>
</dbReference>